<feature type="transmembrane region" description="Helical" evidence="8">
    <location>
        <begin position="388"/>
        <end position="406"/>
    </location>
</feature>
<evidence type="ECO:0000313" key="10">
    <source>
        <dbReference type="EMBL" id="EOB13521.1"/>
    </source>
</evidence>
<dbReference type="SUPFAM" id="SSF54197">
    <property type="entry name" value="HIT-like"/>
    <property type="match status" value="1"/>
</dbReference>
<dbReference type="GO" id="GO:0005886">
    <property type="term" value="C:plasma membrane"/>
    <property type="evidence" value="ECO:0007669"/>
    <property type="project" value="TreeGrafter"/>
</dbReference>
<keyword evidence="11" id="KW-1185">Reference proteome</keyword>
<feature type="short sequence motif" description="Histidine triad motif" evidence="6">
    <location>
        <begin position="567"/>
        <end position="571"/>
    </location>
</feature>
<dbReference type="InterPro" id="IPR016688">
    <property type="entry name" value="MscS-like_plants/fungi"/>
</dbReference>
<feature type="non-terminal residue" evidence="10">
    <location>
        <position position="630"/>
    </location>
</feature>
<dbReference type="Proteomes" id="UP000016927">
    <property type="component" value="Unassembled WGS sequence"/>
</dbReference>
<feature type="transmembrane region" description="Helical" evidence="8">
    <location>
        <begin position="100"/>
        <end position="120"/>
    </location>
</feature>
<dbReference type="SUPFAM" id="SSF50182">
    <property type="entry name" value="Sm-like ribonucleoproteins"/>
    <property type="match status" value="1"/>
</dbReference>
<accession>R0KRY2</accession>
<dbReference type="HOGENOM" id="CLU_030579_0_0_1"/>
<dbReference type="Pfam" id="PF00924">
    <property type="entry name" value="MS_channel_2nd"/>
    <property type="match status" value="1"/>
</dbReference>
<evidence type="ECO:0000256" key="8">
    <source>
        <dbReference type="SAM" id="Phobius"/>
    </source>
</evidence>
<dbReference type="InterPro" id="IPR006685">
    <property type="entry name" value="MscS_channel_2nd"/>
</dbReference>
<dbReference type="InterPro" id="IPR011146">
    <property type="entry name" value="HIT-like"/>
</dbReference>
<feature type="region of interest" description="Disordered" evidence="7">
    <location>
        <begin position="1"/>
        <end position="66"/>
    </location>
</feature>
<dbReference type="InterPro" id="IPR019808">
    <property type="entry name" value="Histidine_triad_CS"/>
</dbReference>
<dbReference type="Gene3D" id="3.30.428.10">
    <property type="entry name" value="HIT-like"/>
    <property type="match status" value="1"/>
</dbReference>
<dbReference type="GO" id="GO:0006820">
    <property type="term" value="P:monoatomic anion transport"/>
    <property type="evidence" value="ECO:0007669"/>
    <property type="project" value="TreeGrafter"/>
</dbReference>
<dbReference type="Gene3D" id="2.30.30.60">
    <property type="match status" value="1"/>
</dbReference>
<keyword evidence="4 8" id="KW-1133">Transmembrane helix</keyword>
<protein>
    <recommendedName>
        <fullName evidence="9">HIT domain-containing protein</fullName>
    </recommendedName>
</protein>
<evidence type="ECO:0000313" key="11">
    <source>
        <dbReference type="Proteomes" id="UP000016927"/>
    </source>
</evidence>
<feature type="transmembrane region" description="Helical" evidence="8">
    <location>
        <begin position="201"/>
        <end position="218"/>
    </location>
</feature>
<dbReference type="AlphaFoldDB" id="R0KRY2"/>
<sequence length="630" mass="73687">MGDENKENTPENEENNQENEENPENEKPENNGEETKQDNKKSELIDDIMANNPISVPNERDEPDREFSKKDVIEEVSFSFLNLNEWLDAQFPSVPKVWKLLFEILFVTSAFLTLPFYTLYSEYKRDTLSILRNIFATKDQDVEPLIRYVTTHIFLTISYIIYVIINAISENILYLAVTILTFLRIPIESRVVEFLQVIKATSYYSSMSLICFIIFIAYDKMIETYVWSKKFLVNFYTTEIRRLEFRNRIWDINYKVFIFKKLVAISMAPASNRKDLGKDYQLDFDPGFFLKHQDIKLNSEQNAKNVAESIFGYLEIKKLTYDNIKEYFPTNHDEVYNYLCDKKFGENDTRPDLSYDDFEHRAITLANERNDMLNTLNDRESIYNKLDFILVFICIYASLMILAFLLDINYKVYLTSVGPFIFSLSWIFSDTIKEIYNCFVFLLIRHPYDGGDRVLVDDVEYQVQKIDLLVTTFIDLNNKIVYIPNPTLFSKKIDNIRRSNKQSDLVTISASSISPIRICQHLADLDTKELNDLFQCVQMASKALKPFGNDFTISLQDGPAAGQTVNHVHIHVIPRNMNDIENNDLVYAKGALDYSRRTRTFEEMAKEANFLRTILEKTFEEHNLGFMSSK</sequence>
<reference evidence="10 11" key="1">
    <citation type="journal article" date="2013" name="BMC Genomics">
        <title>Comparative genomics of parasitic silkworm microsporidia reveal an association between genome expansion and host adaptation.</title>
        <authorList>
            <person name="Pan G."/>
            <person name="Xu J."/>
            <person name="Li T."/>
            <person name="Xia Q."/>
            <person name="Liu S.L."/>
            <person name="Zhang G."/>
            <person name="Li S."/>
            <person name="Li C."/>
            <person name="Liu H."/>
            <person name="Yang L."/>
            <person name="Liu T."/>
            <person name="Zhang X."/>
            <person name="Wu Z."/>
            <person name="Fan W."/>
            <person name="Dang X."/>
            <person name="Xiang H."/>
            <person name="Tao M."/>
            <person name="Li Y."/>
            <person name="Hu J."/>
            <person name="Li Z."/>
            <person name="Lin L."/>
            <person name="Luo J."/>
            <person name="Geng L."/>
            <person name="Wang L."/>
            <person name="Long M."/>
            <person name="Wan Y."/>
            <person name="He N."/>
            <person name="Zhang Z."/>
            <person name="Lu C."/>
            <person name="Keeling P.J."/>
            <person name="Wang J."/>
            <person name="Xiang Z."/>
            <person name="Zhou Z."/>
        </authorList>
    </citation>
    <scope>NUCLEOTIDE SEQUENCE [LARGE SCALE GENOMIC DNA]</scope>
    <source>
        <strain evidence="11">CQ1 / CVCC 102059</strain>
    </source>
</reference>
<proteinExistence type="inferred from homology"/>
<dbReference type="OrthoDB" id="544685at2759"/>
<dbReference type="InterPro" id="IPR023408">
    <property type="entry name" value="MscS_beta-dom_sf"/>
</dbReference>
<evidence type="ECO:0000256" key="1">
    <source>
        <dbReference type="ARBA" id="ARBA00004141"/>
    </source>
</evidence>
<evidence type="ECO:0000256" key="5">
    <source>
        <dbReference type="ARBA" id="ARBA00023136"/>
    </source>
</evidence>
<dbReference type="VEuPathDB" id="MicrosporidiaDB:NBO_69g0015"/>
<gene>
    <name evidence="10" type="ORF">NBO_69g0015</name>
</gene>
<keyword evidence="3 8" id="KW-0812">Transmembrane</keyword>
<evidence type="ECO:0000256" key="6">
    <source>
        <dbReference type="PROSITE-ProRule" id="PRU00464"/>
    </source>
</evidence>
<feature type="compositionally biased region" description="Basic and acidic residues" evidence="7">
    <location>
        <begin position="24"/>
        <end position="44"/>
    </location>
</feature>
<dbReference type="Pfam" id="PF01230">
    <property type="entry name" value="HIT"/>
    <property type="match status" value="1"/>
</dbReference>
<comment type="similarity">
    <text evidence="2">Belongs to the MscS (TC 1.A.23) family.</text>
</comment>
<dbReference type="PANTHER" id="PTHR31618">
    <property type="entry name" value="MECHANOSENSITIVE ION CHANNEL PROTEIN 5"/>
    <property type="match status" value="1"/>
</dbReference>
<name>R0KRY2_NOSB1</name>
<keyword evidence="5 8" id="KW-0472">Membrane</keyword>
<feature type="domain" description="HIT" evidence="9">
    <location>
        <begin position="513"/>
        <end position="582"/>
    </location>
</feature>
<dbReference type="InterPro" id="IPR010920">
    <property type="entry name" value="LSM_dom_sf"/>
</dbReference>
<dbReference type="PANTHER" id="PTHR31618:SF1">
    <property type="entry name" value="EF-HAND DOMAIN-CONTAINING PROTEIN"/>
    <property type="match status" value="1"/>
</dbReference>
<evidence type="ECO:0000256" key="3">
    <source>
        <dbReference type="ARBA" id="ARBA00022692"/>
    </source>
</evidence>
<organism evidence="10 11">
    <name type="scientific">Nosema bombycis (strain CQ1 / CVCC 102059)</name>
    <name type="common">Microsporidian parasite</name>
    <name type="synonym">Pebrine of silkworm</name>
    <dbReference type="NCBI Taxonomy" id="578461"/>
    <lineage>
        <taxon>Eukaryota</taxon>
        <taxon>Fungi</taxon>
        <taxon>Fungi incertae sedis</taxon>
        <taxon>Microsporidia</taxon>
        <taxon>Nosematidae</taxon>
        <taxon>Nosema</taxon>
    </lineage>
</organism>
<comment type="subcellular location">
    <subcellularLocation>
        <location evidence="1">Membrane</location>
        <topology evidence="1">Multi-pass membrane protein</topology>
    </subcellularLocation>
</comment>
<dbReference type="EMBL" id="KB908977">
    <property type="protein sequence ID" value="EOB13521.1"/>
    <property type="molecule type" value="Genomic_DNA"/>
</dbReference>
<dbReference type="PROSITE" id="PS00892">
    <property type="entry name" value="HIT_1"/>
    <property type="match status" value="1"/>
</dbReference>
<evidence type="ECO:0000256" key="2">
    <source>
        <dbReference type="ARBA" id="ARBA00008017"/>
    </source>
</evidence>
<feature type="compositionally biased region" description="Acidic residues" evidence="7">
    <location>
        <begin position="10"/>
        <end position="23"/>
    </location>
</feature>
<evidence type="ECO:0000259" key="9">
    <source>
        <dbReference type="PROSITE" id="PS51084"/>
    </source>
</evidence>
<dbReference type="InterPro" id="IPR036265">
    <property type="entry name" value="HIT-like_sf"/>
</dbReference>
<dbReference type="GO" id="GO:0008381">
    <property type="term" value="F:mechanosensitive monoatomic ion channel activity"/>
    <property type="evidence" value="ECO:0007669"/>
    <property type="project" value="TreeGrafter"/>
</dbReference>
<evidence type="ECO:0000256" key="4">
    <source>
        <dbReference type="ARBA" id="ARBA00022989"/>
    </source>
</evidence>
<dbReference type="GO" id="GO:0003824">
    <property type="term" value="F:catalytic activity"/>
    <property type="evidence" value="ECO:0007669"/>
    <property type="project" value="InterPro"/>
</dbReference>
<dbReference type="OMA" id="WIFSDTI"/>
<dbReference type="PROSITE" id="PS51084">
    <property type="entry name" value="HIT_2"/>
    <property type="match status" value="1"/>
</dbReference>
<evidence type="ECO:0000256" key="7">
    <source>
        <dbReference type="SAM" id="MobiDB-lite"/>
    </source>
</evidence>